<dbReference type="AlphaFoldDB" id="A0A2P7BR58"/>
<keyword evidence="4" id="KW-1185">Reference proteome</keyword>
<gene>
    <name evidence="3" type="ORF">CU102_11805</name>
</gene>
<feature type="transmembrane region" description="Helical" evidence="1">
    <location>
        <begin position="135"/>
        <end position="162"/>
    </location>
</feature>
<name>A0A2P7BR58_9HYPH</name>
<evidence type="ECO:0000256" key="1">
    <source>
        <dbReference type="SAM" id="Phobius"/>
    </source>
</evidence>
<evidence type="ECO:0000259" key="2">
    <source>
        <dbReference type="Pfam" id="PF07331"/>
    </source>
</evidence>
<evidence type="ECO:0000313" key="4">
    <source>
        <dbReference type="Proteomes" id="UP000241444"/>
    </source>
</evidence>
<dbReference type="OrthoDB" id="7347328at2"/>
<keyword evidence="1" id="KW-0472">Membrane</keyword>
<dbReference type="EMBL" id="PGGO01000007">
    <property type="protein sequence ID" value="PSH68944.1"/>
    <property type="molecule type" value="Genomic_DNA"/>
</dbReference>
<accession>A0A2P7BR58</accession>
<comment type="caution">
    <text evidence="3">The sequence shown here is derived from an EMBL/GenBank/DDBJ whole genome shotgun (WGS) entry which is preliminary data.</text>
</comment>
<feature type="transmembrane region" description="Helical" evidence="1">
    <location>
        <begin position="20"/>
        <end position="40"/>
    </location>
</feature>
<dbReference type="InterPro" id="IPR009936">
    <property type="entry name" value="DUF1468"/>
</dbReference>
<feature type="transmembrane region" description="Helical" evidence="1">
    <location>
        <begin position="52"/>
        <end position="73"/>
    </location>
</feature>
<feature type="domain" description="DUF1468" evidence="2">
    <location>
        <begin position="21"/>
        <end position="156"/>
    </location>
</feature>
<keyword evidence="1" id="KW-0812">Transmembrane</keyword>
<dbReference type="RefSeq" id="WP_106711282.1">
    <property type="nucleotide sequence ID" value="NZ_PGGO01000007.1"/>
</dbReference>
<reference evidence="4" key="1">
    <citation type="submission" date="2017-11" db="EMBL/GenBank/DDBJ databases">
        <authorList>
            <person name="Kuznetsova I."/>
            <person name="Sazanova A."/>
            <person name="Chirak E."/>
            <person name="Safronova V."/>
            <person name="Willems A."/>
        </authorList>
    </citation>
    <scope>NUCLEOTIDE SEQUENCE [LARGE SCALE GENOMIC DNA]</scope>
    <source>
        <strain evidence="4">STM 196</strain>
    </source>
</reference>
<dbReference type="Pfam" id="PF07331">
    <property type="entry name" value="TctB"/>
    <property type="match status" value="1"/>
</dbReference>
<organism evidence="3 4">
    <name type="scientific">Phyllobacterium brassicacearum</name>
    <dbReference type="NCBI Taxonomy" id="314235"/>
    <lineage>
        <taxon>Bacteria</taxon>
        <taxon>Pseudomonadati</taxon>
        <taxon>Pseudomonadota</taxon>
        <taxon>Alphaproteobacteria</taxon>
        <taxon>Hyphomicrobiales</taxon>
        <taxon>Phyllobacteriaceae</taxon>
        <taxon>Phyllobacterium</taxon>
    </lineage>
</organism>
<proteinExistence type="predicted"/>
<protein>
    <submittedName>
        <fullName evidence="3">Tripartite tricarboxylate transporter TctB family protein</fullName>
    </submittedName>
</protein>
<sequence length="168" mass="17864">MTTKSDWAAPHPRLATPEAVISVGMLIASGFVLWQTLSIPVSPMYAKVGPTVFPLVTAIGLALLAVLLLVQAFRGGWQHEEEKEISQDWKSLGFVAAGLLCNVSLIRPFGFTAASVIMFVLVTHGFGSRQPLRNAFIGLLLALTAYFGFAKLLGVNIGGGLIENLLGA</sequence>
<dbReference type="Proteomes" id="UP000241444">
    <property type="component" value="Unassembled WGS sequence"/>
</dbReference>
<evidence type="ECO:0000313" key="3">
    <source>
        <dbReference type="EMBL" id="PSH68944.1"/>
    </source>
</evidence>
<feature type="transmembrane region" description="Helical" evidence="1">
    <location>
        <begin position="93"/>
        <end position="123"/>
    </location>
</feature>
<keyword evidence="1" id="KW-1133">Transmembrane helix</keyword>